<accession>A0AA95K6D8</accession>
<gene>
    <name evidence="1" type="ORF">QE207_01810</name>
</gene>
<evidence type="ECO:0000313" key="1">
    <source>
        <dbReference type="EMBL" id="WGL94098.1"/>
    </source>
</evidence>
<reference evidence="1" key="1">
    <citation type="submission" date="2023-04" db="EMBL/GenBank/DDBJ databases">
        <title>Genome dynamics across the evolutionary transition to endosymbiosis.</title>
        <authorList>
            <person name="Siozios S."/>
            <person name="Nadal-Jimenez P."/>
            <person name="Azagi T."/>
            <person name="Sprong H."/>
            <person name="Frost C.L."/>
            <person name="Parratt S.R."/>
            <person name="Taylor G."/>
            <person name="Brettell L."/>
            <person name="Lew K.C."/>
            <person name="Croft L."/>
            <person name="King K.C."/>
            <person name="Brockhurst M.A."/>
            <person name="Hypsa V."/>
            <person name="Novakova E."/>
            <person name="Darby A.C."/>
            <person name="Hurst G.D.D."/>
        </authorList>
    </citation>
    <scope>NUCLEOTIDE SEQUENCE</scope>
    <source>
        <strain evidence="1">AIh</strain>
        <plasmid evidence="1">paIh6</plasmid>
    </source>
</reference>
<sequence length="65" mass="7402">MKELTREAVTMATAKFIDTYWIIPNQSSQPATKASLTKDTLNLFKTYSNVRLIWSGRLPVREVVA</sequence>
<dbReference type="EMBL" id="CP123496">
    <property type="protein sequence ID" value="WGL94098.1"/>
    <property type="molecule type" value="Genomic_DNA"/>
</dbReference>
<keyword evidence="1" id="KW-0614">Plasmid</keyword>
<evidence type="ECO:0000313" key="2">
    <source>
        <dbReference type="Proteomes" id="UP001177597"/>
    </source>
</evidence>
<organism evidence="1 2">
    <name type="scientific">Arsenophonus nasoniae</name>
    <name type="common">son-killer infecting Nasonia vitripennis</name>
    <dbReference type="NCBI Taxonomy" id="638"/>
    <lineage>
        <taxon>Bacteria</taxon>
        <taxon>Pseudomonadati</taxon>
        <taxon>Pseudomonadota</taxon>
        <taxon>Gammaproteobacteria</taxon>
        <taxon>Enterobacterales</taxon>
        <taxon>Morganellaceae</taxon>
        <taxon>Arsenophonus</taxon>
    </lineage>
</organism>
<geneLocation type="plasmid" evidence="1 2">
    <name>paIh6</name>
</geneLocation>
<name>A0AA95K6D8_9GAMM</name>
<dbReference type="AlphaFoldDB" id="A0AA95K6D8"/>
<dbReference type="Proteomes" id="UP001177597">
    <property type="component" value="Plasmid paIh6"/>
</dbReference>
<protein>
    <submittedName>
        <fullName evidence="1">Uncharacterized protein</fullName>
    </submittedName>
</protein>
<proteinExistence type="predicted"/>
<dbReference type="RefSeq" id="WP_280628501.1">
    <property type="nucleotide sequence ID" value="NZ_CP123496.1"/>
</dbReference>